<protein>
    <submittedName>
        <fullName evidence="2">Uncharacterized protein</fullName>
    </submittedName>
</protein>
<keyword evidence="1" id="KW-0472">Membrane</keyword>
<evidence type="ECO:0000313" key="3">
    <source>
        <dbReference type="Proteomes" id="UP000004349"/>
    </source>
</evidence>
<organism evidence="2 3">
    <name type="scientific">Vibrio scophthalmi LMG 19158</name>
    <dbReference type="NCBI Taxonomy" id="870967"/>
    <lineage>
        <taxon>Bacteria</taxon>
        <taxon>Pseudomonadati</taxon>
        <taxon>Pseudomonadota</taxon>
        <taxon>Gammaproteobacteria</taxon>
        <taxon>Vibrionales</taxon>
        <taxon>Vibrionaceae</taxon>
        <taxon>Vibrio</taxon>
    </lineage>
</organism>
<feature type="transmembrane region" description="Helical" evidence="1">
    <location>
        <begin position="7"/>
        <end position="27"/>
    </location>
</feature>
<evidence type="ECO:0000256" key="1">
    <source>
        <dbReference type="SAM" id="Phobius"/>
    </source>
</evidence>
<proteinExistence type="predicted"/>
<keyword evidence="1" id="KW-1133">Transmembrane helix</keyword>
<name>F9RIX8_9VIBR</name>
<comment type="caution">
    <text evidence="2">The sequence shown here is derived from an EMBL/GenBank/DDBJ whole genome shotgun (WGS) entry which is preliminary data.</text>
</comment>
<dbReference type="EMBL" id="AFWE01000030">
    <property type="protein sequence ID" value="EGU41740.1"/>
    <property type="molecule type" value="Genomic_DNA"/>
</dbReference>
<dbReference type="AlphaFoldDB" id="F9RIX8"/>
<reference evidence="2 3" key="1">
    <citation type="journal article" date="2012" name="Int. J. Syst. Evol. Microbiol.">
        <title>Vibrio caribbeanicus sp. nov., isolated from the marine sponge Scleritoderma cyanea.</title>
        <authorList>
            <person name="Hoffmann M."/>
            <person name="Monday S.R."/>
            <person name="Allard M.W."/>
            <person name="Strain E.A."/>
            <person name="Whittaker P."/>
            <person name="Naum M."/>
            <person name="McCarthy P.J."/>
            <person name="Lopez J.V."/>
            <person name="Fischer M."/>
            <person name="Brown E.W."/>
        </authorList>
    </citation>
    <scope>NUCLEOTIDE SEQUENCE [LARGE SCALE GENOMIC DNA]</scope>
    <source>
        <strain evidence="2 3">LMG 19158</strain>
    </source>
</reference>
<dbReference type="Proteomes" id="UP000004349">
    <property type="component" value="Unassembled WGS sequence"/>
</dbReference>
<gene>
    <name evidence="2" type="ORF">VIS19158_11109</name>
</gene>
<sequence length="52" mass="6021">MNIKTMFVNGLIISMSALMLVAIIYAICEYLNYQNPLFQYSDLQAFIRISKL</sequence>
<dbReference type="RefSeq" id="WP_005592962.1">
    <property type="nucleotide sequence ID" value="NZ_AFWE01000030.1"/>
</dbReference>
<keyword evidence="1" id="KW-0812">Transmembrane</keyword>
<accession>F9RIX8</accession>
<evidence type="ECO:0000313" key="2">
    <source>
        <dbReference type="EMBL" id="EGU41740.1"/>
    </source>
</evidence>